<reference evidence="1" key="2">
    <citation type="journal article" date="2015" name="Data Brief">
        <title>Shoot transcriptome of the giant reed, Arundo donax.</title>
        <authorList>
            <person name="Barrero R.A."/>
            <person name="Guerrero F.D."/>
            <person name="Moolhuijzen P."/>
            <person name="Goolsby J.A."/>
            <person name="Tidwell J."/>
            <person name="Bellgard S.E."/>
            <person name="Bellgard M.I."/>
        </authorList>
    </citation>
    <scope>NUCLEOTIDE SEQUENCE</scope>
    <source>
        <tissue evidence="1">Shoot tissue taken approximately 20 cm above the soil surface</tissue>
    </source>
</reference>
<proteinExistence type="predicted"/>
<evidence type="ECO:0000313" key="1">
    <source>
        <dbReference type="EMBL" id="JAD68214.1"/>
    </source>
</evidence>
<dbReference type="EMBL" id="GBRH01229681">
    <property type="protein sequence ID" value="JAD68214.1"/>
    <property type="molecule type" value="Transcribed_RNA"/>
</dbReference>
<organism evidence="1">
    <name type="scientific">Arundo donax</name>
    <name type="common">Giant reed</name>
    <name type="synonym">Donax arundinaceus</name>
    <dbReference type="NCBI Taxonomy" id="35708"/>
    <lineage>
        <taxon>Eukaryota</taxon>
        <taxon>Viridiplantae</taxon>
        <taxon>Streptophyta</taxon>
        <taxon>Embryophyta</taxon>
        <taxon>Tracheophyta</taxon>
        <taxon>Spermatophyta</taxon>
        <taxon>Magnoliopsida</taxon>
        <taxon>Liliopsida</taxon>
        <taxon>Poales</taxon>
        <taxon>Poaceae</taxon>
        <taxon>PACMAD clade</taxon>
        <taxon>Arundinoideae</taxon>
        <taxon>Arundineae</taxon>
        <taxon>Arundo</taxon>
    </lineage>
</organism>
<protein>
    <submittedName>
        <fullName evidence="1">Uncharacterized protein</fullName>
    </submittedName>
</protein>
<accession>A0A0A9BW08</accession>
<reference evidence="1" key="1">
    <citation type="submission" date="2014-09" db="EMBL/GenBank/DDBJ databases">
        <authorList>
            <person name="Magalhaes I.L.F."/>
            <person name="Oliveira U."/>
            <person name="Santos F.R."/>
            <person name="Vidigal T.H.D.A."/>
            <person name="Brescovit A.D."/>
            <person name="Santos A.J."/>
        </authorList>
    </citation>
    <scope>NUCLEOTIDE SEQUENCE</scope>
    <source>
        <tissue evidence="1">Shoot tissue taken approximately 20 cm above the soil surface</tissue>
    </source>
</reference>
<name>A0A0A9BW08_ARUDO</name>
<sequence length="14" mass="1705">MYALLVHNKLIRHP</sequence>